<proteinExistence type="predicted"/>
<feature type="non-terminal residue" evidence="1">
    <location>
        <position position="1"/>
    </location>
</feature>
<comment type="caution">
    <text evidence="1">The sequence shown here is derived from an EMBL/GenBank/DDBJ whole genome shotgun (WGS) entry which is preliminary data.</text>
</comment>
<protein>
    <submittedName>
        <fullName evidence="1">Uncharacterized protein</fullName>
    </submittedName>
</protein>
<gene>
    <name evidence="1" type="ORF">EV182_007400</name>
</gene>
<dbReference type="EMBL" id="JAMZIH010008551">
    <property type="protein sequence ID" value="KAJ1671866.1"/>
    <property type="molecule type" value="Genomic_DNA"/>
</dbReference>
<sequence>GRDSGTATPTAAGPFQINRFQLRPFETAYALRTQHDHVENHFLVQLDKVAHRSWIKCIHFSDEMARLVHNHWLRNLDESMVDSELCQDLTTLFKRPASADDQHTEIIPPEAPVGTGKEQAGNLEGSNRGREAEGEGGGGSDQGVEDSSNKEGNDNAAATAINSTMKLSSSDEDDSEAIADRFKLLNPQTPYHIFVAGKVQAARLKGIVTSIESMRREGVKGGGGKSDDEPTGGDGNSPKRTLQSVLNNAKYEEALKEKEQVLHRLESFIFALEYSQLYWNSLDFASHLR</sequence>
<evidence type="ECO:0000313" key="2">
    <source>
        <dbReference type="Proteomes" id="UP001145114"/>
    </source>
</evidence>
<keyword evidence="2" id="KW-1185">Reference proteome</keyword>
<dbReference type="Proteomes" id="UP001145114">
    <property type="component" value="Unassembled WGS sequence"/>
</dbReference>
<feature type="non-terminal residue" evidence="1">
    <location>
        <position position="289"/>
    </location>
</feature>
<name>A0ACC1H9S1_9FUNG</name>
<organism evidence="1 2">
    <name type="scientific">Spiromyces aspiralis</name>
    <dbReference type="NCBI Taxonomy" id="68401"/>
    <lineage>
        <taxon>Eukaryota</taxon>
        <taxon>Fungi</taxon>
        <taxon>Fungi incertae sedis</taxon>
        <taxon>Zoopagomycota</taxon>
        <taxon>Kickxellomycotina</taxon>
        <taxon>Kickxellomycetes</taxon>
        <taxon>Kickxellales</taxon>
        <taxon>Kickxellaceae</taxon>
        <taxon>Spiromyces</taxon>
    </lineage>
</organism>
<reference evidence="1" key="1">
    <citation type="submission" date="2022-06" db="EMBL/GenBank/DDBJ databases">
        <title>Phylogenomic reconstructions and comparative analyses of Kickxellomycotina fungi.</title>
        <authorList>
            <person name="Reynolds N.K."/>
            <person name="Stajich J.E."/>
            <person name="Barry K."/>
            <person name="Grigoriev I.V."/>
            <person name="Crous P."/>
            <person name="Smith M.E."/>
        </authorList>
    </citation>
    <scope>NUCLEOTIDE SEQUENCE</scope>
    <source>
        <strain evidence="1">RSA 2271</strain>
    </source>
</reference>
<accession>A0ACC1H9S1</accession>
<evidence type="ECO:0000313" key="1">
    <source>
        <dbReference type="EMBL" id="KAJ1671866.1"/>
    </source>
</evidence>